<evidence type="ECO:0000313" key="2">
    <source>
        <dbReference type="EMBL" id="KDQ53084.1"/>
    </source>
</evidence>
<dbReference type="AlphaFoldDB" id="A0A067PE94"/>
<evidence type="ECO:0000256" key="1">
    <source>
        <dbReference type="SAM" id="MobiDB-lite"/>
    </source>
</evidence>
<evidence type="ECO:0000313" key="3">
    <source>
        <dbReference type="Proteomes" id="UP000027265"/>
    </source>
</evidence>
<reference evidence="3" key="1">
    <citation type="journal article" date="2014" name="Proc. Natl. Acad. Sci. U.S.A.">
        <title>Extensive sampling of basidiomycete genomes demonstrates inadequacy of the white-rot/brown-rot paradigm for wood decay fungi.</title>
        <authorList>
            <person name="Riley R."/>
            <person name="Salamov A.A."/>
            <person name="Brown D.W."/>
            <person name="Nagy L.G."/>
            <person name="Floudas D."/>
            <person name="Held B.W."/>
            <person name="Levasseur A."/>
            <person name="Lombard V."/>
            <person name="Morin E."/>
            <person name="Otillar R."/>
            <person name="Lindquist E.A."/>
            <person name="Sun H."/>
            <person name="LaButti K.M."/>
            <person name="Schmutz J."/>
            <person name="Jabbour D."/>
            <person name="Luo H."/>
            <person name="Baker S.E."/>
            <person name="Pisabarro A.G."/>
            <person name="Walton J.D."/>
            <person name="Blanchette R.A."/>
            <person name="Henrissat B."/>
            <person name="Martin F."/>
            <person name="Cullen D."/>
            <person name="Hibbett D.S."/>
            <person name="Grigoriev I.V."/>
        </authorList>
    </citation>
    <scope>NUCLEOTIDE SEQUENCE [LARGE SCALE GENOMIC DNA]</scope>
    <source>
        <strain evidence="3">MUCL 33604</strain>
    </source>
</reference>
<dbReference type="InParanoid" id="A0A067PE94"/>
<dbReference type="Proteomes" id="UP000027265">
    <property type="component" value="Unassembled WGS sequence"/>
</dbReference>
<sequence>MDRSNLGLGIPARTLQLPHLSTNICATSHLGFSSNSVQMQRPIPAFKADLLSAQVSYAVQRLEYRLYTALKALRRRSDRKILRSQFAWARAFDMELAPAYWLLGMSCISGHPHRSALIQALWTELQQASHRFNEIDLSGYHPTPVEDDPLPKWWLAADPHQGVAQFREMFLPVDLDEQKKPPISEEAELCDFQNLVNLYRHLILKELQHDAAEYDTDSDQDNPDSDLEDMVDQLASDVPMEESNPGNHEIPLAPHPPSPLRADGDVESNGRSSKSSSSSSSDEVEVFSIHGAGSPSPSKVGRAAESSSDDGTDRSPSPSSPGGTGEKRPNDATNLYPADRVLDDAWDAALGVLQVPSSHLPLHTLTQPQFIRHPMVEIAQHITAAHLRQLPPVIYHQLCIFQKHLDHSVMIGNLQGYNIHSTGLEDFNQTFECFVTQTTKNIEPTMTDVITSTPREGDSVALAKAREALCDEEIGYDRDVTEYWSIAMKIAQSLWIAKCLEYAIFGSKYLSLAEGGRDFFPFNGSILDVF</sequence>
<accession>A0A067PE94</accession>
<gene>
    <name evidence="2" type="ORF">JAAARDRAFT_197865</name>
</gene>
<organism evidence="2 3">
    <name type="scientific">Jaapia argillacea MUCL 33604</name>
    <dbReference type="NCBI Taxonomy" id="933084"/>
    <lineage>
        <taxon>Eukaryota</taxon>
        <taxon>Fungi</taxon>
        <taxon>Dikarya</taxon>
        <taxon>Basidiomycota</taxon>
        <taxon>Agaricomycotina</taxon>
        <taxon>Agaricomycetes</taxon>
        <taxon>Agaricomycetidae</taxon>
        <taxon>Jaapiales</taxon>
        <taxon>Jaapiaceae</taxon>
        <taxon>Jaapia</taxon>
    </lineage>
</organism>
<protein>
    <submittedName>
        <fullName evidence="2">Uncharacterized protein</fullName>
    </submittedName>
</protein>
<dbReference type="HOGENOM" id="CLU_038713_0_0_1"/>
<feature type="region of interest" description="Disordered" evidence="1">
    <location>
        <begin position="238"/>
        <end position="334"/>
    </location>
</feature>
<keyword evidence="3" id="KW-1185">Reference proteome</keyword>
<name>A0A067PE94_9AGAM</name>
<feature type="compositionally biased region" description="Low complexity" evidence="1">
    <location>
        <begin position="272"/>
        <end position="281"/>
    </location>
</feature>
<dbReference type="EMBL" id="KL197736">
    <property type="protein sequence ID" value="KDQ53084.1"/>
    <property type="molecule type" value="Genomic_DNA"/>
</dbReference>
<proteinExistence type="predicted"/>